<feature type="non-terminal residue" evidence="2">
    <location>
        <position position="1"/>
    </location>
</feature>
<dbReference type="GO" id="GO:0016197">
    <property type="term" value="P:endosomal transport"/>
    <property type="evidence" value="ECO:0007669"/>
    <property type="project" value="TreeGrafter"/>
</dbReference>
<dbReference type="AlphaFoldDB" id="A0AAD7ZLT7"/>
<dbReference type="Pfam" id="PF05050">
    <property type="entry name" value="Methyltransf_21"/>
    <property type="match status" value="1"/>
</dbReference>
<name>A0AAD7ZLT7_DIPPU</name>
<proteinExistence type="predicted"/>
<dbReference type="GO" id="GO:0005794">
    <property type="term" value="C:Golgi apparatus"/>
    <property type="evidence" value="ECO:0007669"/>
    <property type="project" value="TreeGrafter"/>
</dbReference>
<dbReference type="SUPFAM" id="SSF53335">
    <property type="entry name" value="S-adenosyl-L-methionine-dependent methyltransferases"/>
    <property type="match status" value="1"/>
</dbReference>
<comment type="caution">
    <text evidence="2">The sequence shown here is derived from an EMBL/GenBank/DDBJ whole genome shotgun (WGS) entry which is preliminary data.</text>
</comment>
<dbReference type="Proteomes" id="UP001233999">
    <property type="component" value="Unassembled WGS sequence"/>
</dbReference>
<accession>A0AAD7ZLT7</accession>
<dbReference type="InterPro" id="IPR053202">
    <property type="entry name" value="EGF_Rcpt_Signaling_Reg"/>
</dbReference>
<evidence type="ECO:0000313" key="2">
    <source>
        <dbReference type="EMBL" id="KAJ9583010.1"/>
    </source>
</evidence>
<sequence>MVSTEEQFSDLKDKFYMDGITQWYNYSSPGDEDLNGSKIRMDDPRLIAKIRQKFLLPPAPYSTPYHLTNPALIDTSMGQAERIQSILGQQRDGFFVECGALDGELRSNTLVFERQLNWTGLLIEADPLNFARIVTKNRKAYVSPTCLSIKPHPMMVSFKQSFNVGKISKYHPGHKETGYVDVQCFPLYSYLLALNRTTIDYFSLDVEGNELEVLKTIPFEKLDIRTMSVEFIHGVEGKDTLQKFVENQGYVLHSEVRHENNLANDFIFIKSSIANKP</sequence>
<dbReference type="GO" id="GO:0005886">
    <property type="term" value="C:plasma membrane"/>
    <property type="evidence" value="ECO:0007669"/>
    <property type="project" value="TreeGrafter"/>
</dbReference>
<keyword evidence="3" id="KW-1185">Reference proteome</keyword>
<dbReference type="InterPro" id="IPR029063">
    <property type="entry name" value="SAM-dependent_MTases_sf"/>
</dbReference>
<evidence type="ECO:0000259" key="1">
    <source>
        <dbReference type="Pfam" id="PF05050"/>
    </source>
</evidence>
<reference evidence="2" key="1">
    <citation type="journal article" date="2023" name="IScience">
        <title>Live-bearing cockroach genome reveals convergent evolutionary mechanisms linked to viviparity in insects and beyond.</title>
        <authorList>
            <person name="Fouks B."/>
            <person name="Harrison M.C."/>
            <person name="Mikhailova A.A."/>
            <person name="Marchal E."/>
            <person name="English S."/>
            <person name="Carruthers M."/>
            <person name="Jennings E.C."/>
            <person name="Chiamaka E.L."/>
            <person name="Frigard R.A."/>
            <person name="Pippel M."/>
            <person name="Attardo G.M."/>
            <person name="Benoit J.B."/>
            <person name="Bornberg-Bauer E."/>
            <person name="Tobe S.S."/>
        </authorList>
    </citation>
    <scope>NUCLEOTIDE SEQUENCE</scope>
    <source>
        <strain evidence="2">Stay&amp;Tobe</strain>
    </source>
</reference>
<protein>
    <recommendedName>
        <fullName evidence="1">Methyltransferase FkbM domain-containing protein</fullName>
    </recommendedName>
</protein>
<dbReference type="GO" id="GO:0031902">
    <property type="term" value="C:late endosome membrane"/>
    <property type="evidence" value="ECO:0007669"/>
    <property type="project" value="TreeGrafter"/>
</dbReference>
<dbReference type="GO" id="GO:0006888">
    <property type="term" value="P:endoplasmic reticulum to Golgi vesicle-mediated transport"/>
    <property type="evidence" value="ECO:0007669"/>
    <property type="project" value="TreeGrafter"/>
</dbReference>
<organism evidence="2 3">
    <name type="scientific">Diploptera punctata</name>
    <name type="common">Pacific beetle cockroach</name>
    <dbReference type="NCBI Taxonomy" id="6984"/>
    <lineage>
        <taxon>Eukaryota</taxon>
        <taxon>Metazoa</taxon>
        <taxon>Ecdysozoa</taxon>
        <taxon>Arthropoda</taxon>
        <taxon>Hexapoda</taxon>
        <taxon>Insecta</taxon>
        <taxon>Pterygota</taxon>
        <taxon>Neoptera</taxon>
        <taxon>Polyneoptera</taxon>
        <taxon>Dictyoptera</taxon>
        <taxon>Blattodea</taxon>
        <taxon>Blaberoidea</taxon>
        <taxon>Blaberidae</taxon>
        <taxon>Diplopterinae</taxon>
        <taxon>Diploptera</taxon>
    </lineage>
</organism>
<dbReference type="EMBL" id="JASPKZ010007691">
    <property type="protein sequence ID" value="KAJ9583010.1"/>
    <property type="molecule type" value="Genomic_DNA"/>
</dbReference>
<dbReference type="GO" id="GO:0005789">
    <property type="term" value="C:endoplasmic reticulum membrane"/>
    <property type="evidence" value="ECO:0007669"/>
    <property type="project" value="TreeGrafter"/>
</dbReference>
<gene>
    <name evidence="2" type="ORF">L9F63_022626</name>
</gene>
<evidence type="ECO:0000313" key="3">
    <source>
        <dbReference type="Proteomes" id="UP001233999"/>
    </source>
</evidence>
<reference evidence="2" key="2">
    <citation type="submission" date="2023-05" db="EMBL/GenBank/DDBJ databases">
        <authorList>
            <person name="Fouks B."/>
        </authorList>
    </citation>
    <scope>NUCLEOTIDE SEQUENCE</scope>
    <source>
        <strain evidence="2">Stay&amp;Tobe</strain>
        <tissue evidence="2">Testes</tissue>
    </source>
</reference>
<feature type="domain" description="Methyltransferase FkbM" evidence="1">
    <location>
        <begin position="97"/>
        <end position="251"/>
    </location>
</feature>
<dbReference type="PANTHER" id="PTHR34009">
    <property type="entry name" value="PROTEIN STAR"/>
    <property type="match status" value="1"/>
</dbReference>
<dbReference type="Gene3D" id="3.40.50.150">
    <property type="entry name" value="Vaccinia Virus protein VP39"/>
    <property type="match status" value="1"/>
</dbReference>
<dbReference type="InterPro" id="IPR006342">
    <property type="entry name" value="FkbM_mtfrase"/>
</dbReference>
<dbReference type="PANTHER" id="PTHR34009:SF2">
    <property type="entry name" value="PROTEIN STAR"/>
    <property type="match status" value="1"/>
</dbReference>